<dbReference type="AlphaFoldDB" id="A0A0S7WHV3"/>
<evidence type="ECO:0000313" key="2">
    <source>
        <dbReference type="Proteomes" id="UP000051124"/>
    </source>
</evidence>
<dbReference type="EMBL" id="LIZT01000045">
    <property type="protein sequence ID" value="KPJ49720.1"/>
    <property type="molecule type" value="Genomic_DNA"/>
</dbReference>
<sequence length="323" mass="36791">MKRRHLPHIFLSALLLCCSRTPSGKSKPQEQWAGVWIGDQKIGWVYTLKTARADGYELTERTKLDLSVMGQDKSIETLTQSNHWNDHRTRDFRFALLSKDHSFKVEGIVDGSQLTIEVITAGERTTESIHVPEGVYMPGAIGSVTAQKHLQTGDVVRLPVYDPSVLRLLDVEVEKGEPDRLMLPEFRGETITLKVRMLNVESVLWVDDSGWTVKQQAPMGIEIVRTTRENAMRREPGELLLEILTHYSIPSRVEILNPRRLKRMVVELTGLNDLLEIEDERQSILSDNPLRLEVTTRRQAGGNWQPDDIQPTILIQCDNDAIR</sequence>
<gene>
    <name evidence="1" type="ORF">AMJ40_04905</name>
</gene>
<organism evidence="1 2">
    <name type="scientific">candidate division TA06 bacterium DG_26</name>
    <dbReference type="NCBI Taxonomy" id="1703771"/>
    <lineage>
        <taxon>Bacteria</taxon>
        <taxon>Bacteria division TA06</taxon>
    </lineage>
</organism>
<dbReference type="Proteomes" id="UP000051124">
    <property type="component" value="Unassembled WGS sequence"/>
</dbReference>
<name>A0A0S7WHV3_UNCT6</name>
<feature type="non-terminal residue" evidence="1">
    <location>
        <position position="323"/>
    </location>
</feature>
<comment type="caution">
    <text evidence="1">The sequence shown here is derived from an EMBL/GenBank/DDBJ whole genome shotgun (WGS) entry which is preliminary data.</text>
</comment>
<reference evidence="1 2" key="1">
    <citation type="journal article" date="2015" name="Microbiome">
        <title>Genomic resolution of linkages in carbon, nitrogen, and sulfur cycling among widespread estuary sediment bacteria.</title>
        <authorList>
            <person name="Baker B.J."/>
            <person name="Lazar C.S."/>
            <person name="Teske A.P."/>
            <person name="Dick G.J."/>
        </authorList>
    </citation>
    <scope>NUCLEOTIDE SEQUENCE [LARGE SCALE GENOMIC DNA]</scope>
    <source>
        <strain evidence="1">DG_26</strain>
    </source>
</reference>
<protein>
    <submittedName>
        <fullName evidence="1">Uncharacterized protein</fullName>
    </submittedName>
</protein>
<accession>A0A0S7WHV3</accession>
<proteinExistence type="predicted"/>
<evidence type="ECO:0000313" key="1">
    <source>
        <dbReference type="EMBL" id="KPJ49720.1"/>
    </source>
</evidence>